<dbReference type="Proteomes" id="UP000016932">
    <property type="component" value="Unassembled WGS sequence"/>
</dbReference>
<dbReference type="EMBL" id="KB446555">
    <property type="protein sequence ID" value="EME87758.1"/>
    <property type="molecule type" value="Genomic_DNA"/>
</dbReference>
<accession>N1QA34</accession>
<dbReference type="RefSeq" id="XP_007921084.1">
    <property type="nucleotide sequence ID" value="XM_007922893.1"/>
</dbReference>
<gene>
    <name evidence="1" type="ORF">MYCFIDRAFT_205789</name>
</gene>
<dbReference type="VEuPathDB" id="FungiDB:MYCFIDRAFT_205789"/>
<organism evidence="1 2">
    <name type="scientific">Pseudocercospora fijiensis (strain CIRAD86)</name>
    <name type="common">Black leaf streak disease fungus</name>
    <name type="synonym">Mycosphaerella fijiensis</name>
    <dbReference type="NCBI Taxonomy" id="383855"/>
    <lineage>
        <taxon>Eukaryota</taxon>
        <taxon>Fungi</taxon>
        <taxon>Dikarya</taxon>
        <taxon>Ascomycota</taxon>
        <taxon>Pezizomycotina</taxon>
        <taxon>Dothideomycetes</taxon>
        <taxon>Dothideomycetidae</taxon>
        <taxon>Mycosphaerellales</taxon>
        <taxon>Mycosphaerellaceae</taxon>
        <taxon>Pseudocercospora</taxon>
    </lineage>
</organism>
<sequence length="162" mass="18419">MPLGSSEVMLVCQRPPLISPQTKSLFVRAQSLDFTRILPSPTSLNSHVRELKSTSTSTRSLEWKHALHCDQPSKLPMSAFGSSRHLPEAEVSWYSPERRWGYMCSTDITSNDAPRDIRTQATCMDMVLDQMKGAYSLLDARRARQRRLGMVMYNQLFCSATF</sequence>
<keyword evidence="2" id="KW-1185">Reference proteome</keyword>
<dbReference type="AlphaFoldDB" id="N1QA34"/>
<proteinExistence type="predicted"/>
<dbReference type="HOGENOM" id="CLU_1636125_0_0_1"/>
<protein>
    <submittedName>
        <fullName evidence="1">Uncharacterized protein</fullName>
    </submittedName>
</protein>
<evidence type="ECO:0000313" key="1">
    <source>
        <dbReference type="EMBL" id="EME87758.1"/>
    </source>
</evidence>
<dbReference type="GeneID" id="19336433"/>
<dbReference type="KEGG" id="pfj:MYCFIDRAFT_205789"/>
<evidence type="ECO:0000313" key="2">
    <source>
        <dbReference type="Proteomes" id="UP000016932"/>
    </source>
</evidence>
<name>N1QA34_PSEFD</name>
<reference evidence="1 2" key="1">
    <citation type="journal article" date="2012" name="PLoS Pathog.">
        <title>Diverse lifestyles and strategies of plant pathogenesis encoded in the genomes of eighteen Dothideomycetes fungi.</title>
        <authorList>
            <person name="Ohm R.A."/>
            <person name="Feau N."/>
            <person name="Henrissat B."/>
            <person name="Schoch C.L."/>
            <person name="Horwitz B.A."/>
            <person name="Barry K.W."/>
            <person name="Condon B.J."/>
            <person name="Copeland A.C."/>
            <person name="Dhillon B."/>
            <person name="Glaser F."/>
            <person name="Hesse C.N."/>
            <person name="Kosti I."/>
            <person name="LaButti K."/>
            <person name="Lindquist E.A."/>
            <person name="Lucas S."/>
            <person name="Salamov A.A."/>
            <person name="Bradshaw R.E."/>
            <person name="Ciuffetti L."/>
            <person name="Hamelin R.C."/>
            <person name="Kema G.H.J."/>
            <person name="Lawrence C."/>
            <person name="Scott J.A."/>
            <person name="Spatafora J.W."/>
            <person name="Turgeon B.G."/>
            <person name="de Wit P.J.G.M."/>
            <person name="Zhong S."/>
            <person name="Goodwin S.B."/>
            <person name="Grigoriev I.V."/>
        </authorList>
    </citation>
    <scope>NUCLEOTIDE SEQUENCE [LARGE SCALE GENOMIC DNA]</scope>
    <source>
        <strain evidence="1 2">CIRAD86</strain>
    </source>
</reference>